<dbReference type="GO" id="GO:0003723">
    <property type="term" value="F:RNA binding"/>
    <property type="evidence" value="ECO:0007669"/>
    <property type="project" value="TreeGrafter"/>
</dbReference>
<dbReference type="PROSITE" id="PS50126">
    <property type="entry name" value="S1"/>
    <property type="match status" value="1"/>
</dbReference>
<dbReference type="SMART" id="SM00316">
    <property type="entry name" value="S1"/>
    <property type="match status" value="2"/>
</dbReference>
<dbReference type="InterPro" id="IPR045209">
    <property type="entry name" value="Rrp5"/>
</dbReference>
<sequence length="353" mass="38997">MADNEEYFPRGGKKPTTTHFKQNANFLGAPEKGEKKKKKPKKKSEGDDGYLSDEGTKEVDLSFKNCAFGLSYKTIKEGLLVLCRVKSILETKIIVSLPCRMIGSIMACHVSEPYNKLLEAYVNDKTDKVLDLNEMFRPGQYVAVKVLEVKDLSLMLSVMPQHVNGQMTLKDLQKGYLLQAAVSSVEDHGYVMDIGVPGTTAFLPKTNTNPEMQLDVGMVCWCSIKAPPSGGSTVVTLSNELSALQNSWLRQKTSGPLIPGSNVDFIVDTPLDNGIEGHVFGDTTAYVQRQHADSVKGKKPALGQKIRGRLLYVMPTRNTPFLTMKNIFESTFPDLDAEQKLKDGQIIEEAQVC</sequence>
<protein>
    <recommendedName>
        <fullName evidence="2">S1 motif domain-containing protein</fullName>
    </recommendedName>
</protein>
<feature type="domain" description="S1 motif" evidence="2">
    <location>
        <begin position="78"/>
        <end position="159"/>
    </location>
</feature>
<accession>A0A2A4JL54</accession>
<proteinExistence type="predicted"/>
<gene>
    <name evidence="3" type="ORF">B5V51_825</name>
</gene>
<dbReference type="FunFam" id="2.40.50.140:FF:000148">
    <property type="entry name" value="protein RRP5 homolog isoform X1"/>
    <property type="match status" value="1"/>
</dbReference>
<organism evidence="3">
    <name type="scientific">Heliothis virescens</name>
    <name type="common">Tobacco budworm moth</name>
    <dbReference type="NCBI Taxonomy" id="7102"/>
    <lineage>
        <taxon>Eukaryota</taxon>
        <taxon>Metazoa</taxon>
        <taxon>Ecdysozoa</taxon>
        <taxon>Arthropoda</taxon>
        <taxon>Hexapoda</taxon>
        <taxon>Insecta</taxon>
        <taxon>Pterygota</taxon>
        <taxon>Neoptera</taxon>
        <taxon>Endopterygota</taxon>
        <taxon>Lepidoptera</taxon>
        <taxon>Glossata</taxon>
        <taxon>Ditrysia</taxon>
        <taxon>Noctuoidea</taxon>
        <taxon>Noctuidae</taxon>
        <taxon>Heliothinae</taxon>
        <taxon>Heliothis</taxon>
    </lineage>
</organism>
<feature type="region of interest" description="Disordered" evidence="1">
    <location>
        <begin position="1"/>
        <end position="51"/>
    </location>
</feature>
<evidence type="ECO:0000313" key="3">
    <source>
        <dbReference type="EMBL" id="PCG72448.1"/>
    </source>
</evidence>
<dbReference type="InterPro" id="IPR012340">
    <property type="entry name" value="NA-bd_OB-fold"/>
</dbReference>
<dbReference type="GO" id="GO:0032040">
    <property type="term" value="C:small-subunit processome"/>
    <property type="evidence" value="ECO:0007669"/>
    <property type="project" value="TreeGrafter"/>
</dbReference>
<comment type="caution">
    <text evidence="3">The sequence shown here is derived from an EMBL/GenBank/DDBJ whole genome shotgun (WGS) entry which is preliminary data.</text>
</comment>
<reference evidence="3" key="1">
    <citation type="submission" date="2017-09" db="EMBL/GenBank/DDBJ databases">
        <title>Contemporary evolution of a Lepidopteran species, Heliothis virescens, in response to modern agricultural practices.</title>
        <authorList>
            <person name="Fritz M.L."/>
            <person name="Deyonke A.M."/>
            <person name="Papanicolaou A."/>
            <person name="Micinski S."/>
            <person name="Westbrook J."/>
            <person name="Gould F."/>
        </authorList>
    </citation>
    <scope>NUCLEOTIDE SEQUENCE [LARGE SCALE GENOMIC DNA]</scope>
    <source>
        <strain evidence="3">HvINT-</strain>
        <tissue evidence="3">Whole body</tissue>
    </source>
</reference>
<name>A0A2A4JL54_HELVI</name>
<dbReference type="AlphaFoldDB" id="A0A2A4JL54"/>
<dbReference type="SUPFAM" id="SSF50249">
    <property type="entry name" value="Nucleic acid-binding proteins"/>
    <property type="match status" value="2"/>
</dbReference>
<dbReference type="Pfam" id="PF23459">
    <property type="entry name" value="S1_RRP5"/>
    <property type="match status" value="1"/>
</dbReference>
<dbReference type="Gene3D" id="2.40.50.140">
    <property type="entry name" value="Nucleic acid-binding proteins"/>
    <property type="match status" value="2"/>
</dbReference>
<evidence type="ECO:0000259" key="2">
    <source>
        <dbReference type="PROSITE" id="PS50126"/>
    </source>
</evidence>
<dbReference type="GO" id="GO:0006364">
    <property type="term" value="P:rRNA processing"/>
    <property type="evidence" value="ECO:0007669"/>
    <property type="project" value="InterPro"/>
</dbReference>
<dbReference type="EMBL" id="NWSH01001137">
    <property type="protein sequence ID" value="PCG72448.1"/>
    <property type="molecule type" value="Genomic_DNA"/>
</dbReference>
<evidence type="ECO:0000256" key="1">
    <source>
        <dbReference type="SAM" id="MobiDB-lite"/>
    </source>
</evidence>
<feature type="compositionally biased region" description="Polar residues" evidence="1">
    <location>
        <begin position="15"/>
        <end position="25"/>
    </location>
</feature>
<dbReference type="InterPro" id="IPR003029">
    <property type="entry name" value="S1_domain"/>
</dbReference>
<dbReference type="PANTHER" id="PTHR23270:SF10">
    <property type="entry name" value="PROTEIN RRP5 HOMOLOG"/>
    <property type="match status" value="1"/>
</dbReference>
<dbReference type="PANTHER" id="PTHR23270">
    <property type="entry name" value="PROGRAMMED CELL DEATH PROTEIN 11 PRE-RRNA PROCESSING PROTEIN RRP5"/>
    <property type="match status" value="1"/>
</dbReference>
<dbReference type="STRING" id="7102.A0A2A4JL54"/>
<dbReference type="InterPro" id="IPR057302">
    <property type="entry name" value="Rrp5_S1"/>
</dbReference>